<proteinExistence type="predicted"/>
<dbReference type="InterPro" id="IPR051049">
    <property type="entry name" value="Dienelactone_hydrolase-like"/>
</dbReference>
<feature type="domain" description="Dienelactone hydrolase" evidence="1">
    <location>
        <begin position="67"/>
        <end position="294"/>
    </location>
</feature>
<dbReference type="PANTHER" id="PTHR46623:SF10">
    <property type="entry name" value="CARBOXYMETHYLENEBUTENOLIDASE HOMOLOG"/>
    <property type="match status" value="1"/>
</dbReference>
<sequence length="295" mass="31706">MCDERTEAENERWLAGLPLGRREFNVLSAGAAISVLLPGGTATAASPSKAKVTSNMVSVTTPDGTADAFFVHPSSGRHPAVIMWPDIAGLRDAYKSMATRLAQAGYAVLAVNQYYRSSPAPIMNSLTEWRTDAGQARLKPMVAAITPGGTISDAKAFVDWLDRQAAVDTRHKIGTCGYCMGGPFSFRTAAARPARVGALASFHGGNLVTDAADSPHLLIPRMRAAMLVAIARNDDEREPDTKKKLLAAAKAAKRPAEIEVYPAQHGWCTIDAPVYDEAQAEKAWDRMLATFTRHL</sequence>
<dbReference type="AlphaFoldDB" id="A0A840HW19"/>
<dbReference type="GO" id="GO:0008806">
    <property type="term" value="F:carboxymethylenebutenolidase activity"/>
    <property type="evidence" value="ECO:0007669"/>
    <property type="project" value="UniProtKB-EC"/>
</dbReference>
<dbReference type="EC" id="3.1.1.45" evidence="2"/>
<dbReference type="InterPro" id="IPR029058">
    <property type="entry name" value="AB_hydrolase_fold"/>
</dbReference>
<dbReference type="InterPro" id="IPR002925">
    <property type="entry name" value="Dienelactn_hydro"/>
</dbReference>
<dbReference type="RefSeq" id="WP_184476643.1">
    <property type="nucleotide sequence ID" value="NZ_JACHOV010000011.1"/>
</dbReference>
<dbReference type="Gene3D" id="3.40.50.1820">
    <property type="entry name" value="alpha/beta hydrolase"/>
    <property type="match status" value="1"/>
</dbReference>
<evidence type="ECO:0000259" key="1">
    <source>
        <dbReference type="Pfam" id="PF01738"/>
    </source>
</evidence>
<keyword evidence="3" id="KW-1185">Reference proteome</keyword>
<accession>A0A840HW19</accession>
<gene>
    <name evidence="2" type="ORF">HNQ99_002823</name>
</gene>
<organism evidence="2 3">
    <name type="scientific">Rhizorhapis suberifaciens</name>
    <name type="common">corky root of lettuce</name>
    <dbReference type="NCBI Taxonomy" id="13656"/>
    <lineage>
        <taxon>Bacteria</taxon>
        <taxon>Pseudomonadati</taxon>
        <taxon>Pseudomonadota</taxon>
        <taxon>Alphaproteobacteria</taxon>
        <taxon>Sphingomonadales</taxon>
        <taxon>Sphingomonadaceae</taxon>
        <taxon>Rhizorhapis</taxon>
    </lineage>
</organism>
<keyword evidence="2" id="KW-0378">Hydrolase</keyword>
<dbReference type="PANTHER" id="PTHR46623">
    <property type="entry name" value="CARBOXYMETHYLENEBUTENOLIDASE-RELATED"/>
    <property type="match status" value="1"/>
</dbReference>
<evidence type="ECO:0000313" key="2">
    <source>
        <dbReference type="EMBL" id="MBB4642492.1"/>
    </source>
</evidence>
<dbReference type="Proteomes" id="UP000575068">
    <property type="component" value="Unassembled WGS sequence"/>
</dbReference>
<name>A0A840HW19_9SPHN</name>
<dbReference type="SUPFAM" id="SSF53474">
    <property type="entry name" value="alpha/beta-Hydrolases"/>
    <property type="match status" value="1"/>
</dbReference>
<protein>
    <submittedName>
        <fullName evidence="2">Carboxymethylenebutenolidase</fullName>
        <ecNumber evidence="2">3.1.1.45</ecNumber>
    </submittedName>
</protein>
<dbReference type="EMBL" id="JACHOV010000011">
    <property type="protein sequence ID" value="MBB4642492.1"/>
    <property type="molecule type" value="Genomic_DNA"/>
</dbReference>
<reference evidence="2 3" key="1">
    <citation type="submission" date="2020-08" db="EMBL/GenBank/DDBJ databases">
        <title>Genomic Encyclopedia of Type Strains, Phase IV (KMG-IV): sequencing the most valuable type-strain genomes for metagenomic binning, comparative biology and taxonomic classification.</title>
        <authorList>
            <person name="Goeker M."/>
        </authorList>
    </citation>
    <scope>NUCLEOTIDE SEQUENCE [LARGE SCALE GENOMIC DNA]</scope>
    <source>
        <strain evidence="2 3">DSM 7465</strain>
    </source>
</reference>
<dbReference type="Pfam" id="PF01738">
    <property type="entry name" value="DLH"/>
    <property type="match status" value="1"/>
</dbReference>
<evidence type="ECO:0000313" key="3">
    <source>
        <dbReference type="Proteomes" id="UP000575068"/>
    </source>
</evidence>
<comment type="caution">
    <text evidence="2">The sequence shown here is derived from an EMBL/GenBank/DDBJ whole genome shotgun (WGS) entry which is preliminary data.</text>
</comment>